<evidence type="ECO:0008006" key="3">
    <source>
        <dbReference type="Google" id="ProtNLM"/>
    </source>
</evidence>
<proteinExistence type="predicted"/>
<evidence type="ECO:0000313" key="1">
    <source>
        <dbReference type="EMBL" id="KAG7407561.1"/>
    </source>
</evidence>
<sequence length="390" mass="44112">MAGSGTTPALATMPTEVVCMIGADLSIHEIKEWFLASKRFRDIFLSQICRQIKFSGNMEQLENSLLSYFQTETASFRDVVHNHTRCVIFDAQAFDTRRSMRAWARRSSIGLLQVGHFIISNPNLHQVTFNTYLERFKEVSLFMKLVEAGPQWTDVKNLSFQSPSGNAGVIGAVIQKLENGALQTISACPEIFYVTQSILHSHFSNVTSLSLRRQGRKDWRISRQRDPVIAGLDEDLLDTIHRSFPQLESLVLYDGILDDCTSSGPLASGVMLARIIRRALLTLEKMQSLRHFAFDFDKSRLERDAIPELLERTPSGFKDVLSQDLEGEEMADCILLSLLVSRVSTIEEICMTSQYPGFYRATLTDGEWDMSWDSFDDPSQKDLFPSVLMG</sequence>
<protein>
    <recommendedName>
        <fullName evidence="3">F-box domain-containing protein</fullName>
    </recommendedName>
</protein>
<organism evidence="1 2">
    <name type="scientific">Fusarium oxysporum f. sp. rapae</name>
    <dbReference type="NCBI Taxonomy" id="485398"/>
    <lineage>
        <taxon>Eukaryota</taxon>
        <taxon>Fungi</taxon>
        <taxon>Dikarya</taxon>
        <taxon>Ascomycota</taxon>
        <taxon>Pezizomycotina</taxon>
        <taxon>Sordariomycetes</taxon>
        <taxon>Hypocreomycetidae</taxon>
        <taxon>Hypocreales</taxon>
        <taxon>Nectriaceae</taxon>
        <taxon>Fusarium</taxon>
        <taxon>Fusarium oxysporum species complex</taxon>
    </lineage>
</organism>
<reference evidence="1" key="1">
    <citation type="submission" date="2021-04" db="EMBL/GenBank/DDBJ databases">
        <title>First draft genome resource for Brassicaceae pathogens Fusarium oxysporum f. sp. raphani and Fusarium oxysporum f. sp. rapae.</title>
        <authorList>
            <person name="Asai S."/>
        </authorList>
    </citation>
    <scope>NUCLEOTIDE SEQUENCE</scope>
    <source>
        <strain evidence="1">Tf1208</strain>
    </source>
</reference>
<name>A0A8J5NLZ0_FUSOX</name>
<dbReference type="Proteomes" id="UP000694050">
    <property type="component" value="Unassembled WGS sequence"/>
</dbReference>
<dbReference type="EMBL" id="JAELUQ010000010">
    <property type="protein sequence ID" value="KAG7407561.1"/>
    <property type="molecule type" value="Genomic_DNA"/>
</dbReference>
<comment type="caution">
    <text evidence="1">The sequence shown here is derived from an EMBL/GenBank/DDBJ whole genome shotgun (WGS) entry which is preliminary data.</text>
</comment>
<accession>A0A8J5NLZ0</accession>
<dbReference type="AlphaFoldDB" id="A0A8J5NLZ0"/>
<evidence type="ECO:0000313" key="2">
    <source>
        <dbReference type="Proteomes" id="UP000694050"/>
    </source>
</evidence>
<gene>
    <name evidence="1" type="ORF">Forpe1208_v012829</name>
</gene>